<protein>
    <submittedName>
        <fullName evidence="1">DUF6154 family protein</fullName>
    </submittedName>
</protein>
<dbReference type="EMBL" id="JAMQJZ010000005">
    <property type="protein sequence ID" value="MDC3420300.1"/>
    <property type="molecule type" value="Genomic_DNA"/>
</dbReference>
<dbReference type="Pfam" id="PF19651">
    <property type="entry name" value="DUF6154"/>
    <property type="match status" value="1"/>
</dbReference>
<dbReference type="RefSeq" id="WP_259868876.1">
    <property type="nucleotide sequence ID" value="NZ_JAMQJZ010000005.1"/>
</dbReference>
<dbReference type="Proteomes" id="UP001145072">
    <property type="component" value="Unassembled WGS sequence"/>
</dbReference>
<reference evidence="1" key="1">
    <citation type="submission" date="2022-06" db="EMBL/GenBank/DDBJ databases">
        <title>Aquibacillus sp. a new bacterium isolated from soil saline samples.</title>
        <authorList>
            <person name="Galisteo C."/>
            <person name="De La Haba R."/>
            <person name="Sanchez-Porro C."/>
            <person name="Ventosa A."/>
        </authorList>
    </citation>
    <scope>NUCLEOTIDE SEQUENCE</scope>
    <source>
        <strain evidence="1">JCM 12387</strain>
    </source>
</reference>
<organism evidence="1 2">
    <name type="scientific">Aquibacillus koreensis</name>
    <dbReference type="NCBI Taxonomy" id="279446"/>
    <lineage>
        <taxon>Bacteria</taxon>
        <taxon>Bacillati</taxon>
        <taxon>Bacillota</taxon>
        <taxon>Bacilli</taxon>
        <taxon>Bacillales</taxon>
        <taxon>Bacillaceae</taxon>
        <taxon>Aquibacillus</taxon>
    </lineage>
</organism>
<dbReference type="InterPro" id="IPR046152">
    <property type="entry name" value="DUF6154"/>
</dbReference>
<proteinExistence type="predicted"/>
<accession>A0A9X3WKG9</accession>
<sequence>MRFADDLFQRYLRHFSDSDSGSLDLFIQSILEQMDHDDLLEVFESCTKSDLNNILSSYLSDIMIEKLRDTNSNAVS</sequence>
<dbReference type="AlphaFoldDB" id="A0A9X3WKG9"/>
<evidence type="ECO:0000313" key="1">
    <source>
        <dbReference type="EMBL" id="MDC3420300.1"/>
    </source>
</evidence>
<gene>
    <name evidence="1" type="ORF">NC661_07975</name>
</gene>
<evidence type="ECO:0000313" key="2">
    <source>
        <dbReference type="Proteomes" id="UP001145072"/>
    </source>
</evidence>
<comment type="caution">
    <text evidence="1">The sequence shown here is derived from an EMBL/GenBank/DDBJ whole genome shotgun (WGS) entry which is preliminary data.</text>
</comment>
<name>A0A9X3WKG9_9BACI</name>
<keyword evidence="2" id="KW-1185">Reference proteome</keyword>